<dbReference type="Pfam" id="PF01464">
    <property type="entry name" value="SLT"/>
    <property type="match status" value="1"/>
</dbReference>
<accession>A0A2N8L0E1</accession>
<protein>
    <recommendedName>
        <fullName evidence="3">Transglycosylase SLT domain-containing protein</fullName>
    </recommendedName>
</protein>
<dbReference type="AlphaFoldDB" id="A0A2N8L0E1"/>
<dbReference type="Gene3D" id="1.10.530.10">
    <property type="match status" value="1"/>
</dbReference>
<dbReference type="InterPro" id="IPR008258">
    <property type="entry name" value="Transglycosylase_SLT_dom_1"/>
</dbReference>
<dbReference type="InterPro" id="IPR023346">
    <property type="entry name" value="Lysozyme-like_dom_sf"/>
</dbReference>
<comment type="caution">
    <text evidence="4">The sequence shown here is derived from an EMBL/GenBank/DDBJ whole genome shotgun (WGS) entry which is preliminary data.</text>
</comment>
<evidence type="ECO:0000256" key="2">
    <source>
        <dbReference type="SAM" id="MobiDB-lite"/>
    </source>
</evidence>
<proteinExistence type="inferred from homology"/>
<dbReference type="PANTHER" id="PTHR37423">
    <property type="entry name" value="SOLUBLE LYTIC MUREIN TRANSGLYCOSYLASE-RELATED"/>
    <property type="match status" value="1"/>
</dbReference>
<dbReference type="Proteomes" id="UP000235916">
    <property type="component" value="Unassembled WGS sequence"/>
</dbReference>
<dbReference type="CDD" id="cd00254">
    <property type="entry name" value="LT-like"/>
    <property type="match status" value="1"/>
</dbReference>
<feature type="region of interest" description="Disordered" evidence="2">
    <location>
        <begin position="1"/>
        <end position="24"/>
    </location>
</feature>
<evidence type="ECO:0000259" key="3">
    <source>
        <dbReference type="Pfam" id="PF01464"/>
    </source>
</evidence>
<sequence>MQYPQDSGHPVDREHGRLAMPEMPSASSARRCGLQPLRALLAVCLGVTPLTLQAMSCSLPSTADAIAAPSRRQFHAGSKFRLIEQSCTELAQTEPTPASAAAASRSAQLDLYEGGPVSGILQLGSLQTNTQPQSEAPVAATTHLSRRAPITTRNGHSGQTQRIVGVAGTLSAAAERHDIDPLLLHAIAHVESRHNTQAVSPAGARGLMQVMPATAKRFGLKDPVRELMQAPLNVEASAAYLKTLQARFGNDLRLVLAAYNAGEGAVERHGRRVPPYAETQAYVQQVLGAYQGLRDWAAAP</sequence>
<dbReference type="SUPFAM" id="SSF53955">
    <property type="entry name" value="Lysozyme-like"/>
    <property type="match status" value="1"/>
</dbReference>
<dbReference type="OrthoDB" id="92254at2"/>
<reference evidence="4 5" key="1">
    <citation type="submission" date="2018-01" db="EMBL/GenBank/DDBJ databases">
        <title>Draft genome sequence of Paucibacter aquatile CR182 isolated from freshwater of the Nakdong River.</title>
        <authorList>
            <person name="Choi A."/>
            <person name="Chung E.J."/>
        </authorList>
    </citation>
    <scope>NUCLEOTIDE SEQUENCE [LARGE SCALE GENOMIC DNA]</scope>
    <source>
        <strain evidence="4 5">CR182</strain>
    </source>
</reference>
<dbReference type="PANTHER" id="PTHR37423:SF2">
    <property type="entry name" value="MEMBRANE-BOUND LYTIC MUREIN TRANSGLYCOSYLASE C"/>
    <property type="match status" value="1"/>
</dbReference>
<comment type="similarity">
    <text evidence="1">Belongs to the transglycosylase Slt family.</text>
</comment>
<evidence type="ECO:0000313" key="4">
    <source>
        <dbReference type="EMBL" id="PND39168.1"/>
    </source>
</evidence>
<keyword evidence="5" id="KW-1185">Reference proteome</keyword>
<dbReference type="EMBL" id="POSP01000003">
    <property type="protein sequence ID" value="PND39168.1"/>
    <property type="molecule type" value="Genomic_DNA"/>
</dbReference>
<feature type="domain" description="Transglycosylase SLT" evidence="3">
    <location>
        <begin position="172"/>
        <end position="273"/>
    </location>
</feature>
<organism evidence="4 5">
    <name type="scientific">Kinneretia aquatilis</name>
    <dbReference type="NCBI Taxonomy" id="2070761"/>
    <lineage>
        <taxon>Bacteria</taxon>
        <taxon>Pseudomonadati</taxon>
        <taxon>Pseudomonadota</taxon>
        <taxon>Betaproteobacteria</taxon>
        <taxon>Burkholderiales</taxon>
        <taxon>Sphaerotilaceae</taxon>
        <taxon>Roseateles</taxon>
    </lineage>
</organism>
<evidence type="ECO:0000256" key="1">
    <source>
        <dbReference type="ARBA" id="ARBA00007734"/>
    </source>
</evidence>
<dbReference type="RefSeq" id="WP_102769087.1">
    <property type="nucleotide sequence ID" value="NZ_POSP01000003.1"/>
</dbReference>
<name>A0A2N8L0E1_9BURK</name>
<evidence type="ECO:0000313" key="5">
    <source>
        <dbReference type="Proteomes" id="UP000235916"/>
    </source>
</evidence>
<gene>
    <name evidence="4" type="ORF">C1O66_17645</name>
</gene>